<dbReference type="CDD" id="cd01335">
    <property type="entry name" value="Radical_SAM"/>
    <property type="match status" value="1"/>
</dbReference>
<accession>A0A147JU43</accession>
<dbReference type="InterPro" id="IPR007197">
    <property type="entry name" value="rSAM"/>
</dbReference>
<dbReference type="InterPro" id="IPR023404">
    <property type="entry name" value="rSAM_horseshoe"/>
</dbReference>
<dbReference type="SMART" id="SM00729">
    <property type="entry name" value="Elp3"/>
    <property type="match status" value="1"/>
</dbReference>
<gene>
    <name evidence="2" type="ORF">APZ16_06930</name>
</gene>
<dbReference type="STRING" id="1776334.APZ16_06930"/>
<evidence type="ECO:0000313" key="3">
    <source>
        <dbReference type="Proteomes" id="UP000074294"/>
    </source>
</evidence>
<sequence length="496" mass="55098">MSEIVLTAEYSLMSDYRGSEFIGFAACAPKIVPEWLYRMVVCPPVPQKGGIVKYAPGGTRKIEAALLERGFDVAVAHPDHLDKVIDDGTKVLGITSNDPLGIGPASSTFSGLMGRETYSAVFFRKLLQDPIIKENGLKTIVGGPGAWQLREESVRRELGIDCVVIGEGERTAVKIFEKALNGESLPGVVEGEVVPVEEIPSIKRPTINGIVEIARGCGRGCEFCVPTLRYYRCRPIDKILEEVRVNLDAGLDRILLHAEDVLRYGAKGIIPDEAKVLELFEKVKETTGWGAYISHFAFASVMAKPALIMGLKELMEVPNKKVPWIAGQVGIETGSPRLIEKHMRAKVAPFKPEQWPEVVVEAHKLLHDNHWVPCSTLIMGLPGETEEDVIKTVELVEDLKDCKSLIVPLFFVPLGVLDKEKPFTVNDMTPEHWKLLAACVKHDLNWIDELAREEFRSLVHRIMLQRVLIGLIKRGIKPYLKAMEQGLNPLQNASEH</sequence>
<dbReference type="PANTHER" id="PTHR42731">
    <property type="entry name" value="SLL1084 PROTEIN"/>
    <property type="match status" value="1"/>
</dbReference>
<name>A0A147JU43_HADYE</name>
<dbReference type="PANTHER" id="PTHR42731:SF4">
    <property type="entry name" value="RADICAL SAM DOMAIN PROTEIN"/>
    <property type="match status" value="1"/>
</dbReference>
<dbReference type="SFLD" id="SFLDS00029">
    <property type="entry name" value="Radical_SAM"/>
    <property type="match status" value="1"/>
</dbReference>
<dbReference type="Proteomes" id="UP000074294">
    <property type="component" value="Unassembled WGS sequence"/>
</dbReference>
<dbReference type="Gene3D" id="3.80.30.20">
    <property type="entry name" value="tm_1862 like domain"/>
    <property type="match status" value="1"/>
</dbReference>
<dbReference type="SFLD" id="SFLDG01082">
    <property type="entry name" value="B12-binding_domain_containing"/>
    <property type="match status" value="1"/>
</dbReference>
<dbReference type="GO" id="GO:0051536">
    <property type="term" value="F:iron-sulfur cluster binding"/>
    <property type="evidence" value="ECO:0007669"/>
    <property type="project" value="InterPro"/>
</dbReference>
<feature type="domain" description="Radical SAM core" evidence="1">
    <location>
        <begin position="203"/>
        <end position="448"/>
    </location>
</feature>
<dbReference type="Pfam" id="PF04055">
    <property type="entry name" value="Radical_SAM"/>
    <property type="match status" value="1"/>
</dbReference>
<dbReference type="InterPro" id="IPR058240">
    <property type="entry name" value="rSAM_sf"/>
</dbReference>
<protein>
    <recommendedName>
        <fullName evidence="1">Radical SAM core domain-containing protein</fullName>
    </recommendedName>
</protein>
<dbReference type="GO" id="GO:0003824">
    <property type="term" value="F:catalytic activity"/>
    <property type="evidence" value="ECO:0007669"/>
    <property type="project" value="InterPro"/>
</dbReference>
<reference evidence="2 3" key="1">
    <citation type="journal article" date="2016" name="Nat. Microbiol.">
        <title>Genomic inference of the metabolism of cosmopolitan subsurface Archaea, Hadesarchaea.</title>
        <authorList>
            <person name="Baker B.J."/>
            <person name="Saw J.H."/>
            <person name="Lind A.E."/>
            <person name="Lazar C.S."/>
            <person name="Hinrichs K.-U."/>
            <person name="Teske A.P."/>
            <person name="Ettema T.J."/>
        </authorList>
    </citation>
    <scope>NUCLEOTIDE SEQUENCE [LARGE SCALE GENOMIC DNA]</scope>
</reference>
<dbReference type="Gene3D" id="3.40.50.280">
    <property type="entry name" value="Cobalamin-binding domain"/>
    <property type="match status" value="1"/>
</dbReference>
<comment type="caution">
    <text evidence="2">The sequence shown here is derived from an EMBL/GenBank/DDBJ whole genome shotgun (WGS) entry which is preliminary data.</text>
</comment>
<dbReference type="PROSITE" id="PS51918">
    <property type="entry name" value="RADICAL_SAM"/>
    <property type="match status" value="1"/>
</dbReference>
<dbReference type="InterPro" id="IPR006638">
    <property type="entry name" value="Elp3/MiaA/NifB-like_rSAM"/>
</dbReference>
<dbReference type="AlphaFoldDB" id="A0A147JU43"/>
<dbReference type="EMBL" id="LQMQ01000050">
    <property type="protein sequence ID" value="KUO40002.1"/>
    <property type="molecule type" value="Genomic_DNA"/>
</dbReference>
<dbReference type="SUPFAM" id="SSF102114">
    <property type="entry name" value="Radical SAM enzymes"/>
    <property type="match status" value="1"/>
</dbReference>
<evidence type="ECO:0000313" key="2">
    <source>
        <dbReference type="EMBL" id="KUO40002.1"/>
    </source>
</evidence>
<evidence type="ECO:0000259" key="1">
    <source>
        <dbReference type="PROSITE" id="PS51918"/>
    </source>
</evidence>
<proteinExistence type="predicted"/>
<organism evidence="2 3">
    <name type="scientific">Hadarchaeum yellowstonense</name>
    <dbReference type="NCBI Taxonomy" id="1776334"/>
    <lineage>
        <taxon>Archaea</taxon>
        <taxon>Methanobacteriati</taxon>
        <taxon>Candidatus Hadarchaeota</taxon>
        <taxon>Candidatus Hadarchaeia</taxon>
        <taxon>Candidatus Hadarchaeales</taxon>
        <taxon>Candidatus Hadarchaeaceae</taxon>
        <taxon>Candidatus Hadarchaeum</taxon>
    </lineage>
</organism>